<protein>
    <recommendedName>
        <fullName evidence="4">Sulfatase N-terminal domain-containing protein</fullName>
    </recommendedName>
</protein>
<evidence type="ECO:0000313" key="5">
    <source>
        <dbReference type="EMBL" id="CAE0780052.1"/>
    </source>
</evidence>
<dbReference type="EMBL" id="HBIZ01051111">
    <property type="protein sequence ID" value="CAE0780052.1"/>
    <property type="molecule type" value="Transcribed_RNA"/>
</dbReference>
<evidence type="ECO:0000256" key="3">
    <source>
        <dbReference type="SAM" id="MobiDB-lite"/>
    </source>
</evidence>
<feature type="region of interest" description="Disordered" evidence="3">
    <location>
        <begin position="335"/>
        <end position="387"/>
    </location>
</feature>
<dbReference type="InterPro" id="IPR050738">
    <property type="entry name" value="Sulfatase"/>
</dbReference>
<feature type="domain" description="Sulfatase N-terminal" evidence="4">
    <location>
        <begin position="1"/>
        <end position="97"/>
    </location>
</feature>
<proteinExistence type="inferred from homology"/>
<sequence length="506" mass="54690">MDEQLGRLGLMLRDRQLEENTLIWFSSDNGPVSTGAAGKHEILSLTNGLRQCKGSLFEGGIRSLSFITWPAAIRSHMEMWAPAAAYDILPTLLDAMQTTYPNPHWARDGVSLLPRIKGSESVSSPRQPTKPICFALGEQTACIDNQWKIIGDVINKGACDWNDGGRPPPYSNATAGEVYRTRGTYLFNLNSDPTESVPLNNAEPERFHRYSAYMANWRLGLLHSQEEESKCRPVGSHLASPSSSAQRAHTRAHLASAFKSSPSSSPQTPSFRLKQNASNNATCLRIARSVQLSPGESKDGGDAPSSAFLQLGICSGTESRWDLAKLMSLQTPQLDRESARSSLTPNSSAKSGNVSAVHRPCAKGVPVTMRQPQSQPVSLRSHEGAGSTAAPLGHAQFAIHTVASKPTVASELLFDKILASSAEPEKRQGLRTTDVNRNVSTARAAQPGLLATSKSLLVQLASTLCPGLCFALSHAGRQGAQEATLQTCDEEQGLTHWWLKTISMKK</sequence>
<evidence type="ECO:0000256" key="1">
    <source>
        <dbReference type="ARBA" id="ARBA00008779"/>
    </source>
</evidence>
<reference evidence="5" key="1">
    <citation type="submission" date="2021-01" db="EMBL/GenBank/DDBJ databases">
        <authorList>
            <person name="Corre E."/>
            <person name="Pelletier E."/>
            <person name="Niang G."/>
            <person name="Scheremetjew M."/>
            <person name="Finn R."/>
            <person name="Kale V."/>
            <person name="Holt S."/>
            <person name="Cochrane G."/>
            <person name="Meng A."/>
            <person name="Brown T."/>
            <person name="Cohen L."/>
        </authorList>
    </citation>
    <scope>NUCLEOTIDE SEQUENCE</scope>
    <source>
        <strain evidence="5">CCMP645</strain>
    </source>
</reference>
<dbReference type="Gene3D" id="3.40.720.10">
    <property type="entry name" value="Alkaline Phosphatase, subunit A"/>
    <property type="match status" value="1"/>
</dbReference>
<dbReference type="Pfam" id="PF00884">
    <property type="entry name" value="Sulfatase"/>
    <property type="match status" value="1"/>
</dbReference>
<dbReference type="GO" id="GO:0004065">
    <property type="term" value="F:arylsulfatase activity"/>
    <property type="evidence" value="ECO:0007669"/>
    <property type="project" value="TreeGrafter"/>
</dbReference>
<dbReference type="PANTHER" id="PTHR42693">
    <property type="entry name" value="ARYLSULFATASE FAMILY MEMBER"/>
    <property type="match status" value="1"/>
</dbReference>
<dbReference type="PANTHER" id="PTHR42693:SF53">
    <property type="entry name" value="ENDO-4-O-SULFATASE"/>
    <property type="match status" value="1"/>
</dbReference>
<dbReference type="InterPro" id="IPR017850">
    <property type="entry name" value="Alkaline_phosphatase_core_sf"/>
</dbReference>
<gene>
    <name evidence="5" type="ORF">PCAR00345_LOCUS32691</name>
</gene>
<feature type="compositionally biased region" description="Polar residues" evidence="3">
    <location>
        <begin position="340"/>
        <end position="354"/>
    </location>
</feature>
<name>A0A7S4F7V9_CHRCT</name>
<dbReference type="Gene3D" id="3.30.1120.10">
    <property type="match status" value="1"/>
</dbReference>
<dbReference type="AlphaFoldDB" id="A0A7S4F7V9"/>
<dbReference type="InterPro" id="IPR000917">
    <property type="entry name" value="Sulfatase_N"/>
</dbReference>
<comment type="similarity">
    <text evidence="1">Belongs to the sulfatase family.</text>
</comment>
<evidence type="ECO:0000256" key="2">
    <source>
        <dbReference type="ARBA" id="ARBA00022801"/>
    </source>
</evidence>
<accession>A0A7S4F7V9</accession>
<keyword evidence="2" id="KW-0378">Hydrolase</keyword>
<feature type="region of interest" description="Disordered" evidence="3">
    <location>
        <begin position="232"/>
        <end position="276"/>
    </location>
</feature>
<dbReference type="SUPFAM" id="SSF53649">
    <property type="entry name" value="Alkaline phosphatase-like"/>
    <property type="match status" value="1"/>
</dbReference>
<feature type="compositionally biased region" description="Low complexity" evidence="3">
    <location>
        <begin position="260"/>
        <end position="270"/>
    </location>
</feature>
<evidence type="ECO:0000259" key="4">
    <source>
        <dbReference type="Pfam" id="PF00884"/>
    </source>
</evidence>
<organism evidence="5">
    <name type="scientific">Chrysotila carterae</name>
    <name type="common">Marine alga</name>
    <name type="synonym">Syracosphaera carterae</name>
    <dbReference type="NCBI Taxonomy" id="13221"/>
    <lineage>
        <taxon>Eukaryota</taxon>
        <taxon>Haptista</taxon>
        <taxon>Haptophyta</taxon>
        <taxon>Prymnesiophyceae</taxon>
        <taxon>Isochrysidales</taxon>
        <taxon>Isochrysidaceae</taxon>
        <taxon>Chrysotila</taxon>
    </lineage>
</organism>